<feature type="active site" description="Proton donor" evidence="18">
    <location>
        <position position="500"/>
    </location>
</feature>
<dbReference type="GO" id="GO:0005737">
    <property type="term" value="C:cytoplasm"/>
    <property type="evidence" value="ECO:0007669"/>
    <property type="project" value="UniProtKB-SubCell"/>
</dbReference>
<comment type="cofactor">
    <cofactor evidence="2 17 20">
        <name>Mg(2+)</name>
        <dbReference type="ChEBI" id="CHEBI:18420"/>
    </cofactor>
</comment>
<feature type="binding site" evidence="19">
    <location>
        <position position="294"/>
    </location>
    <ligand>
        <name>phosphoenolpyruvate</name>
        <dbReference type="ChEBI" id="CHEBI:58702"/>
    </ligand>
</feature>
<dbReference type="SUPFAM" id="SSF47831">
    <property type="entry name" value="Enzyme I of the PEP:sugar phosphotransferase system HPr-binding (sub)domain"/>
    <property type="match status" value="1"/>
</dbReference>
<feature type="binding site" evidence="19">
    <location>
        <position position="463"/>
    </location>
    <ligand>
        <name>phosphoenolpyruvate</name>
        <dbReference type="ChEBI" id="CHEBI:58702"/>
    </ligand>
</feature>
<dbReference type="PATRIC" id="fig|79604.3.peg.1912"/>
<dbReference type="InterPro" id="IPR036618">
    <property type="entry name" value="PtsI_HPr-bd_sf"/>
</dbReference>
<dbReference type="PANTHER" id="PTHR46244">
    <property type="entry name" value="PHOSPHOENOLPYRUVATE-PROTEIN PHOSPHOTRANSFERASE"/>
    <property type="match status" value="1"/>
</dbReference>
<keyword evidence="25" id="KW-1185">Reference proteome</keyword>
<evidence type="ECO:0000256" key="4">
    <source>
        <dbReference type="ARBA" id="ARBA00004496"/>
    </source>
</evidence>
<keyword evidence="10 17" id="KW-0762">Sugar transport</keyword>
<dbReference type="InterPro" id="IPR036637">
    <property type="entry name" value="Phosphohistidine_dom_sf"/>
</dbReference>
<dbReference type="GO" id="GO:0016301">
    <property type="term" value="F:kinase activity"/>
    <property type="evidence" value="ECO:0007669"/>
    <property type="project" value="UniProtKB-KW"/>
</dbReference>
<organism evidence="24 25">
    <name type="scientific">Denitrobacterium detoxificans</name>
    <dbReference type="NCBI Taxonomy" id="79604"/>
    <lineage>
        <taxon>Bacteria</taxon>
        <taxon>Bacillati</taxon>
        <taxon>Actinomycetota</taxon>
        <taxon>Coriobacteriia</taxon>
        <taxon>Eggerthellales</taxon>
        <taxon>Eggerthellaceae</taxon>
        <taxon>Denitrobacterium</taxon>
    </lineage>
</organism>
<accession>A0A172RZY7</accession>
<dbReference type="Gene3D" id="3.20.20.60">
    <property type="entry name" value="Phosphoenolpyruvate-binding domains"/>
    <property type="match status" value="1"/>
</dbReference>
<reference evidence="25" key="1">
    <citation type="submission" date="2016-10" db="EMBL/GenBank/DDBJ databases">
        <authorList>
            <person name="Varghese N."/>
        </authorList>
    </citation>
    <scope>NUCLEOTIDE SEQUENCE [LARGE SCALE GENOMIC DNA]</scope>
    <source>
        <strain evidence="25">DSM 21843</strain>
    </source>
</reference>
<evidence type="ECO:0000259" key="21">
    <source>
        <dbReference type="Pfam" id="PF00391"/>
    </source>
</evidence>
<comment type="function">
    <text evidence="3 17">General (non sugar-specific) component of the phosphoenolpyruvate-dependent sugar phosphotransferase system (sugar PTS). This major carbohydrate active-transport system catalyzes the phosphorylation of incoming sugar substrates concomitantly with their translocation across the cell membrane. Enzyme I transfers the phosphoryl group from phosphoenolpyruvate (PEP) to the phosphoryl carrier protein (HPr).</text>
</comment>
<dbReference type="Gene3D" id="3.50.30.10">
    <property type="entry name" value="Phosphohistidine domain"/>
    <property type="match status" value="1"/>
</dbReference>
<keyword evidence="14 17" id="KW-0418">Kinase</keyword>
<dbReference type="InterPro" id="IPR008731">
    <property type="entry name" value="PTS_EIN"/>
</dbReference>
<dbReference type="InterPro" id="IPR040442">
    <property type="entry name" value="Pyrv_kinase-like_dom_sf"/>
</dbReference>
<comment type="catalytic activity">
    <reaction evidence="1 17">
        <text>L-histidyl-[protein] + phosphoenolpyruvate = N(pros)-phospho-L-histidyl-[protein] + pyruvate</text>
        <dbReference type="Rhea" id="RHEA:23880"/>
        <dbReference type="Rhea" id="RHEA-COMP:9745"/>
        <dbReference type="Rhea" id="RHEA-COMP:9746"/>
        <dbReference type="ChEBI" id="CHEBI:15361"/>
        <dbReference type="ChEBI" id="CHEBI:29979"/>
        <dbReference type="ChEBI" id="CHEBI:58702"/>
        <dbReference type="ChEBI" id="CHEBI:64837"/>
        <dbReference type="EC" id="2.7.3.9"/>
    </reaction>
</comment>
<feature type="binding site" evidence="19">
    <location>
        <position position="330"/>
    </location>
    <ligand>
        <name>phosphoenolpyruvate</name>
        <dbReference type="ChEBI" id="CHEBI:58702"/>
    </ligand>
</feature>
<dbReference type="Pfam" id="PF02896">
    <property type="entry name" value="PEP-utilizers_C"/>
    <property type="match status" value="1"/>
</dbReference>
<dbReference type="EMBL" id="FOEC01000001">
    <property type="protein sequence ID" value="SEO39411.1"/>
    <property type="molecule type" value="Genomic_DNA"/>
</dbReference>
<dbReference type="InterPro" id="IPR015813">
    <property type="entry name" value="Pyrv/PenolPyrv_kinase-like_dom"/>
</dbReference>
<dbReference type="Proteomes" id="UP000182975">
    <property type="component" value="Unassembled WGS sequence"/>
</dbReference>
<evidence type="ECO:0000256" key="10">
    <source>
        <dbReference type="ARBA" id="ARBA00022597"/>
    </source>
</evidence>
<dbReference type="Gene3D" id="1.10.274.10">
    <property type="entry name" value="PtsI, HPr-binding domain"/>
    <property type="match status" value="1"/>
</dbReference>
<feature type="domain" description="PEP-utilising enzyme mobile" evidence="21">
    <location>
        <begin position="151"/>
        <end position="223"/>
    </location>
</feature>
<dbReference type="PANTHER" id="PTHR46244:SF3">
    <property type="entry name" value="PHOSPHOENOLPYRUVATE-PROTEIN PHOSPHOTRANSFERASE"/>
    <property type="match status" value="1"/>
</dbReference>
<feature type="binding site" evidence="20">
    <location>
        <position position="429"/>
    </location>
    <ligand>
        <name>Mg(2+)</name>
        <dbReference type="ChEBI" id="CHEBI:18420"/>
    </ligand>
</feature>
<evidence type="ECO:0000256" key="6">
    <source>
        <dbReference type="ARBA" id="ARBA00012232"/>
    </source>
</evidence>
<dbReference type="PROSITE" id="PS00370">
    <property type="entry name" value="PEP_ENZYMES_PHOS_SITE"/>
    <property type="match status" value="1"/>
</dbReference>
<dbReference type="Pfam" id="PF00391">
    <property type="entry name" value="PEP-utilizers"/>
    <property type="match status" value="1"/>
</dbReference>
<dbReference type="InterPro" id="IPR000121">
    <property type="entry name" value="PEP_util_C"/>
</dbReference>
<evidence type="ECO:0000256" key="12">
    <source>
        <dbReference type="ARBA" id="ARBA00022683"/>
    </source>
</evidence>
<sequence>MELKGIAASAGLGIGTVVIIEEPSLEYSSHAVEDAAAEAERLKAAIASYIEYTNAQADAVRESVGAKEAEILTGHVVMINDPYMQGEMVKLVDGGSCAEDALVQICDMFANMFEATGDELTMQRATDVRDVKTGVLAELLGQRPVDMGSLPAGSVVVTHDLTPSMTAGIRPGTVVGFVTETGGLTSHSAILARAMEIPAVLSVPNACGQLAVGMQVIVDGGTGSVAVLPSAEELETARAEQERLLAERAELAQFVGVSTVAASGERFELFANIGKPDDATQAMERDAEGIGLFRTEFLFMDAMSMPTEDEQFEAYKKVALICKGKPVIVRTLDVGGDKEIGYMGFEREDNPFMGYRAIRYCLSNEDMYRAQLRAILRASAFGEVRIMVPFVTCVDEITVVKALVKRYMQELDAEGVAYDANIQVGVMVETPAAALVADLLAQEADFFSIGTNDLTGYTMCADRGNDKVRYLYSTYNPAVLRSIRRIIECGNAAGIQVGMCGEAAADSLLVPLWIAFGLGEYSVSGTSVLATRKSISLWSKEDACALAEKAMQLKTATEVYDLLRESAR</sequence>
<dbReference type="InterPro" id="IPR024692">
    <property type="entry name" value="PTS_EI"/>
</dbReference>
<feature type="binding site" evidence="19">
    <location>
        <begin position="452"/>
        <end position="453"/>
    </location>
    <ligand>
        <name>phosphoenolpyruvate</name>
        <dbReference type="ChEBI" id="CHEBI:58702"/>
    </ligand>
</feature>
<comment type="subcellular location">
    <subcellularLocation>
        <location evidence="4 17">Cytoplasm</location>
    </subcellularLocation>
</comment>
<gene>
    <name evidence="24" type="ORF">SAMN02910314_00104</name>
</gene>
<dbReference type="GO" id="GO:0046872">
    <property type="term" value="F:metal ion binding"/>
    <property type="evidence" value="ECO:0007669"/>
    <property type="project" value="UniProtKB-KW"/>
</dbReference>
<evidence type="ECO:0000256" key="19">
    <source>
        <dbReference type="PIRSR" id="PIRSR000732-2"/>
    </source>
</evidence>
<keyword evidence="11 17" id="KW-0808">Transferase</keyword>
<dbReference type="SUPFAM" id="SSF51621">
    <property type="entry name" value="Phosphoenolpyruvate/pyruvate domain"/>
    <property type="match status" value="1"/>
</dbReference>
<dbReference type="GO" id="GO:0008965">
    <property type="term" value="F:phosphoenolpyruvate-protein phosphotransferase activity"/>
    <property type="evidence" value="ECO:0007669"/>
    <property type="project" value="UniProtKB-EC"/>
</dbReference>
<feature type="binding site" evidence="20">
    <location>
        <position position="453"/>
    </location>
    <ligand>
        <name>Mg(2+)</name>
        <dbReference type="ChEBI" id="CHEBI:18420"/>
    </ligand>
</feature>
<keyword evidence="9 17" id="KW-0963">Cytoplasm</keyword>
<proteinExistence type="inferred from homology"/>
<dbReference type="PIRSF" id="PIRSF000732">
    <property type="entry name" value="PTS_enzyme_I"/>
    <property type="match status" value="1"/>
</dbReference>
<evidence type="ECO:0000256" key="17">
    <source>
        <dbReference type="PIRNR" id="PIRNR000732"/>
    </source>
</evidence>
<evidence type="ECO:0000256" key="8">
    <source>
        <dbReference type="ARBA" id="ARBA00022448"/>
    </source>
</evidence>
<keyword evidence="12 17" id="KW-0598">Phosphotransferase system</keyword>
<dbReference type="SUPFAM" id="SSF52009">
    <property type="entry name" value="Phosphohistidine domain"/>
    <property type="match status" value="1"/>
</dbReference>
<evidence type="ECO:0000256" key="7">
    <source>
        <dbReference type="ARBA" id="ARBA00016544"/>
    </source>
</evidence>
<evidence type="ECO:0000256" key="9">
    <source>
        <dbReference type="ARBA" id="ARBA00022490"/>
    </source>
</evidence>
<feature type="domain" description="Phosphotransferase system enzyme I N-terminal" evidence="23">
    <location>
        <begin position="4"/>
        <end position="124"/>
    </location>
</feature>
<evidence type="ECO:0000256" key="1">
    <source>
        <dbReference type="ARBA" id="ARBA00000683"/>
    </source>
</evidence>
<dbReference type="InterPro" id="IPR050499">
    <property type="entry name" value="PEP-utilizing_PTS_enzyme"/>
</dbReference>
<dbReference type="EC" id="2.7.3.9" evidence="6 17"/>
<evidence type="ECO:0000256" key="2">
    <source>
        <dbReference type="ARBA" id="ARBA00001946"/>
    </source>
</evidence>
<evidence type="ECO:0000259" key="22">
    <source>
        <dbReference type="Pfam" id="PF02896"/>
    </source>
</evidence>
<feature type="active site" description="Tele-phosphohistidine intermediate" evidence="18">
    <location>
        <position position="187"/>
    </location>
</feature>
<dbReference type="AlphaFoldDB" id="A0A172RZY7"/>
<evidence type="ECO:0000256" key="15">
    <source>
        <dbReference type="ARBA" id="ARBA00022842"/>
    </source>
</evidence>
<evidence type="ECO:0000256" key="14">
    <source>
        <dbReference type="ARBA" id="ARBA00022777"/>
    </source>
</evidence>
<dbReference type="GO" id="GO:0009401">
    <property type="term" value="P:phosphoenolpyruvate-dependent sugar phosphotransferase system"/>
    <property type="evidence" value="ECO:0007669"/>
    <property type="project" value="UniProtKB-KW"/>
</dbReference>
<dbReference type="RefSeq" id="WP_066664434.1">
    <property type="nucleotide sequence ID" value="NZ_CP011402.1"/>
</dbReference>
<dbReference type="OrthoDB" id="9765468at2"/>
<evidence type="ECO:0000256" key="11">
    <source>
        <dbReference type="ARBA" id="ARBA00022679"/>
    </source>
</evidence>
<evidence type="ECO:0000256" key="18">
    <source>
        <dbReference type="PIRSR" id="PIRSR000732-1"/>
    </source>
</evidence>
<evidence type="ECO:0000256" key="16">
    <source>
        <dbReference type="ARBA" id="ARBA00033235"/>
    </source>
</evidence>
<evidence type="ECO:0000256" key="5">
    <source>
        <dbReference type="ARBA" id="ARBA00007837"/>
    </source>
</evidence>
<protein>
    <recommendedName>
        <fullName evidence="7 17">Phosphoenolpyruvate-protein phosphotransferase</fullName>
        <ecNumber evidence="6 17">2.7.3.9</ecNumber>
    </recommendedName>
    <alternativeName>
        <fullName evidence="16 17">Phosphotransferase system, enzyme I</fullName>
    </alternativeName>
</protein>
<keyword evidence="8 17" id="KW-0813">Transport</keyword>
<evidence type="ECO:0000313" key="25">
    <source>
        <dbReference type="Proteomes" id="UP000182975"/>
    </source>
</evidence>
<dbReference type="InterPro" id="IPR018274">
    <property type="entry name" value="PEP_util_AS"/>
</dbReference>
<evidence type="ECO:0000259" key="23">
    <source>
        <dbReference type="Pfam" id="PF05524"/>
    </source>
</evidence>
<evidence type="ECO:0000313" key="24">
    <source>
        <dbReference type="EMBL" id="SEO39411.1"/>
    </source>
</evidence>
<evidence type="ECO:0000256" key="20">
    <source>
        <dbReference type="PIRSR" id="PIRSR000732-3"/>
    </source>
</evidence>
<dbReference type="PRINTS" id="PR01736">
    <property type="entry name" value="PHPHTRNFRASE"/>
</dbReference>
<dbReference type="InterPro" id="IPR008279">
    <property type="entry name" value="PEP-util_enz_mobile_dom"/>
</dbReference>
<dbReference type="InterPro" id="IPR006318">
    <property type="entry name" value="PTS_EI-like"/>
</dbReference>
<dbReference type="KEGG" id="ddt:AAY81_09540"/>
<keyword evidence="24" id="KW-0670">Pyruvate</keyword>
<dbReference type="STRING" id="79604.AAY81_09540"/>
<comment type="similarity">
    <text evidence="5 17">Belongs to the PEP-utilizing enzyme family.</text>
</comment>
<feature type="domain" description="PEP-utilising enzyme C-terminal" evidence="22">
    <location>
        <begin position="249"/>
        <end position="535"/>
    </location>
</feature>
<dbReference type="NCBIfam" id="TIGR01417">
    <property type="entry name" value="PTS_I_fam"/>
    <property type="match status" value="1"/>
</dbReference>
<keyword evidence="15 17" id="KW-0460">Magnesium</keyword>
<evidence type="ECO:0000256" key="3">
    <source>
        <dbReference type="ARBA" id="ARBA00002728"/>
    </source>
</evidence>
<keyword evidence="13 17" id="KW-0479">Metal-binding</keyword>
<name>A0A172RZY7_9ACTN</name>
<dbReference type="Pfam" id="PF05524">
    <property type="entry name" value="PEP-utilisers_N"/>
    <property type="match status" value="1"/>
</dbReference>
<evidence type="ECO:0000256" key="13">
    <source>
        <dbReference type="ARBA" id="ARBA00022723"/>
    </source>
</evidence>